<evidence type="ECO:0000313" key="7">
    <source>
        <dbReference type="EMBL" id="TDQ00820.1"/>
    </source>
</evidence>
<evidence type="ECO:0000256" key="1">
    <source>
        <dbReference type="ARBA" id="ARBA00000815"/>
    </source>
</evidence>
<evidence type="ECO:0000259" key="6">
    <source>
        <dbReference type="Pfam" id="PF01975"/>
    </source>
</evidence>
<feature type="domain" description="Survival protein SurE-like phosphatase/nucleotidase" evidence="6">
    <location>
        <begin position="8"/>
        <end position="181"/>
    </location>
</feature>
<comment type="similarity">
    <text evidence="2">Belongs to the SurE nucleotidase family.</text>
</comment>
<dbReference type="InterPro" id="IPR030048">
    <property type="entry name" value="SurE"/>
</dbReference>
<evidence type="ECO:0000256" key="4">
    <source>
        <dbReference type="ARBA" id="ARBA00022723"/>
    </source>
</evidence>
<proteinExistence type="inferred from homology"/>
<dbReference type="EMBL" id="SNXZ01000002">
    <property type="protein sequence ID" value="TDQ00820.1"/>
    <property type="molecule type" value="Genomic_DNA"/>
</dbReference>
<comment type="caution">
    <text evidence="7">The sequence shown here is derived from an EMBL/GenBank/DDBJ whole genome shotgun (WGS) entry which is preliminary data.</text>
</comment>
<dbReference type="EC" id="3.1.3.5" evidence="3"/>
<protein>
    <recommendedName>
        <fullName evidence="3">5'-nucleotidase</fullName>
        <ecNumber evidence="3">3.1.3.5</ecNumber>
    </recommendedName>
</protein>
<evidence type="ECO:0000313" key="8">
    <source>
        <dbReference type="Proteomes" id="UP000295444"/>
    </source>
</evidence>
<keyword evidence="4" id="KW-0479">Metal-binding</keyword>
<keyword evidence="5" id="KW-0378">Hydrolase</keyword>
<dbReference type="PANTHER" id="PTHR30457">
    <property type="entry name" value="5'-NUCLEOTIDASE SURE"/>
    <property type="match status" value="1"/>
</dbReference>
<sequence>MRRVRPRILVTNDDGIDSPGLHALARCALPFGDVLVAAPATEVSGTGAGLMAATDHREVAVERRAVPGAGYGYAVAAHPGLIALIACHDGFGPRPHVVLSGVNRGGNVGRGVLHSGTVGAALTAGINGARALAMSVDLPLDYPGEVHWSAATAVVADVLPLMLDADPGTTFNLNVPNAPTPGDLRWATLATSGRVQSSVTSLREGKIAVRSVVVDGELEPGTDAALLAQGYSTITPLRSVAEAPELFPVRSTS</sequence>
<dbReference type="InterPro" id="IPR002828">
    <property type="entry name" value="SurE-like_Pase/nucleotidase"/>
</dbReference>
<organism evidence="7 8">
    <name type="scientific">Labedaea rhizosphaerae</name>
    <dbReference type="NCBI Taxonomy" id="598644"/>
    <lineage>
        <taxon>Bacteria</taxon>
        <taxon>Bacillati</taxon>
        <taxon>Actinomycetota</taxon>
        <taxon>Actinomycetes</taxon>
        <taxon>Pseudonocardiales</taxon>
        <taxon>Pseudonocardiaceae</taxon>
        <taxon>Labedaea</taxon>
    </lineage>
</organism>
<reference evidence="7 8" key="1">
    <citation type="submission" date="2019-03" db="EMBL/GenBank/DDBJ databases">
        <title>Genomic Encyclopedia of Type Strains, Phase IV (KMG-IV): sequencing the most valuable type-strain genomes for metagenomic binning, comparative biology and taxonomic classification.</title>
        <authorList>
            <person name="Goeker M."/>
        </authorList>
    </citation>
    <scope>NUCLEOTIDE SEQUENCE [LARGE SCALE GENOMIC DNA]</scope>
    <source>
        <strain evidence="7 8">DSM 45361</strain>
    </source>
</reference>
<dbReference type="GO" id="GO:0046872">
    <property type="term" value="F:metal ion binding"/>
    <property type="evidence" value="ECO:0007669"/>
    <property type="project" value="UniProtKB-KW"/>
</dbReference>
<accession>A0A4R6SH18</accession>
<name>A0A4R6SH18_LABRH</name>
<dbReference type="InterPro" id="IPR036523">
    <property type="entry name" value="SurE-like_sf"/>
</dbReference>
<dbReference type="Proteomes" id="UP000295444">
    <property type="component" value="Unassembled WGS sequence"/>
</dbReference>
<dbReference type="Pfam" id="PF01975">
    <property type="entry name" value="SurE"/>
    <property type="match status" value="1"/>
</dbReference>
<dbReference type="AlphaFoldDB" id="A0A4R6SH18"/>
<evidence type="ECO:0000256" key="5">
    <source>
        <dbReference type="ARBA" id="ARBA00022801"/>
    </source>
</evidence>
<evidence type="ECO:0000256" key="2">
    <source>
        <dbReference type="ARBA" id="ARBA00011062"/>
    </source>
</evidence>
<dbReference type="GO" id="GO:0008253">
    <property type="term" value="F:5'-nucleotidase activity"/>
    <property type="evidence" value="ECO:0007669"/>
    <property type="project" value="UniProtKB-EC"/>
</dbReference>
<dbReference type="Gene3D" id="3.40.1210.10">
    <property type="entry name" value="Survival protein SurE-like phosphatase/nucleotidase"/>
    <property type="match status" value="1"/>
</dbReference>
<gene>
    <name evidence="7" type="ORF">EV186_102686</name>
</gene>
<evidence type="ECO:0000256" key="3">
    <source>
        <dbReference type="ARBA" id="ARBA00012643"/>
    </source>
</evidence>
<keyword evidence="8" id="KW-1185">Reference proteome</keyword>
<dbReference type="PANTHER" id="PTHR30457:SF0">
    <property type="entry name" value="PHOSPHATASE, PUTATIVE (AFU_ORTHOLOGUE AFUA_4G01070)-RELATED"/>
    <property type="match status" value="1"/>
</dbReference>
<dbReference type="SUPFAM" id="SSF64167">
    <property type="entry name" value="SurE-like"/>
    <property type="match status" value="1"/>
</dbReference>
<comment type="catalytic activity">
    <reaction evidence="1">
        <text>a ribonucleoside 5'-phosphate + H2O = a ribonucleoside + phosphate</text>
        <dbReference type="Rhea" id="RHEA:12484"/>
        <dbReference type="ChEBI" id="CHEBI:15377"/>
        <dbReference type="ChEBI" id="CHEBI:18254"/>
        <dbReference type="ChEBI" id="CHEBI:43474"/>
        <dbReference type="ChEBI" id="CHEBI:58043"/>
        <dbReference type="EC" id="3.1.3.5"/>
    </reaction>
</comment>